<gene>
    <name evidence="2" type="ORF">KE626_25880</name>
</gene>
<dbReference type="Pfam" id="PF13360">
    <property type="entry name" value="PQQ_2"/>
    <property type="match status" value="2"/>
</dbReference>
<feature type="domain" description="Pyrrolo-quinoline quinone repeat" evidence="1">
    <location>
        <begin position="146"/>
        <end position="261"/>
    </location>
</feature>
<dbReference type="InterPro" id="IPR002372">
    <property type="entry name" value="PQQ_rpt_dom"/>
</dbReference>
<name>A0ABS5J882_9BACT</name>
<dbReference type="EMBL" id="JAGTXB010000017">
    <property type="protein sequence ID" value="MBS0030782.1"/>
    <property type="molecule type" value="Genomic_DNA"/>
</dbReference>
<sequence>MKLLSCLIVWFVILQHSITAQQLGRSASRANHTDTKDIADKPAVKWQFKTGGSVVSSPVVNGRYLFIGSADSCMYALDRNSGQQLWKYKTGGAVNATVACDSTAVFFMSEDAHFYALDMHSGKLLWTFTTIGEHAIDPWDYFLSSAAVEKGIVYTGSTDGHIYALQAGTGKLLWKYRTGGAVHAAPTVVENTLLAGSFDGIFYALNTSNGALRWKFDTMGERYFPLGEVQFHAVVADSSVYFCSRDYNVYALHLRTGKGLWVYHEPGSWTSVPGMAGNRLLVSTFDTHRALAFDAYGNLEWKSPAHLNVFSSIATTNAYGYMGSLGGRLFKMNLRTGESTSIFQTAASKQTEGRFFDSATGELFPDLMARYKNDYIKMYADFLDMGSILSTPWLEDGMLFLGSTDGYVYALQ</sequence>
<protein>
    <submittedName>
        <fullName evidence="2">PQQ-binding-like beta-propeller repeat protein</fullName>
    </submittedName>
</protein>
<dbReference type="SMART" id="SM00564">
    <property type="entry name" value="PQQ"/>
    <property type="match status" value="6"/>
</dbReference>
<dbReference type="Gene3D" id="2.40.10.480">
    <property type="match status" value="1"/>
</dbReference>
<comment type="caution">
    <text evidence="2">The sequence shown here is derived from an EMBL/GenBank/DDBJ whole genome shotgun (WGS) entry which is preliminary data.</text>
</comment>
<keyword evidence="3" id="KW-1185">Reference proteome</keyword>
<dbReference type="SUPFAM" id="SSF50998">
    <property type="entry name" value="Quinoprotein alcohol dehydrogenase-like"/>
    <property type="match status" value="2"/>
</dbReference>
<dbReference type="Proteomes" id="UP000676386">
    <property type="component" value="Unassembled WGS sequence"/>
</dbReference>
<dbReference type="RefSeq" id="WP_211975919.1">
    <property type="nucleotide sequence ID" value="NZ_CBFHAM010000036.1"/>
</dbReference>
<reference evidence="2 3" key="1">
    <citation type="submission" date="2021-04" db="EMBL/GenBank/DDBJ databases">
        <title>Chitinophaga sp. nov., isolated from the rhizosphere soil.</title>
        <authorList>
            <person name="He S."/>
        </authorList>
    </citation>
    <scope>NUCLEOTIDE SEQUENCE [LARGE SCALE GENOMIC DNA]</scope>
    <source>
        <strain evidence="2 3">2R12</strain>
    </source>
</reference>
<evidence type="ECO:0000259" key="1">
    <source>
        <dbReference type="Pfam" id="PF13360"/>
    </source>
</evidence>
<proteinExistence type="predicted"/>
<dbReference type="Gene3D" id="2.130.10.10">
    <property type="entry name" value="YVTN repeat-like/Quinoprotein amine dehydrogenase"/>
    <property type="match status" value="2"/>
</dbReference>
<dbReference type="InterPro" id="IPR015943">
    <property type="entry name" value="WD40/YVTN_repeat-like_dom_sf"/>
</dbReference>
<dbReference type="InterPro" id="IPR011047">
    <property type="entry name" value="Quinoprotein_ADH-like_sf"/>
</dbReference>
<organism evidence="2 3">
    <name type="scientific">Chitinophaga hostae</name>
    <dbReference type="NCBI Taxonomy" id="2831022"/>
    <lineage>
        <taxon>Bacteria</taxon>
        <taxon>Pseudomonadati</taxon>
        <taxon>Bacteroidota</taxon>
        <taxon>Chitinophagia</taxon>
        <taxon>Chitinophagales</taxon>
        <taxon>Chitinophagaceae</taxon>
        <taxon>Chitinophaga</taxon>
    </lineage>
</organism>
<evidence type="ECO:0000313" key="3">
    <source>
        <dbReference type="Proteomes" id="UP000676386"/>
    </source>
</evidence>
<feature type="domain" description="Pyrrolo-quinoline quinone repeat" evidence="1">
    <location>
        <begin position="45"/>
        <end position="133"/>
    </location>
</feature>
<evidence type="ECO:0000313" key="2">
    <source>
        <dbReference type="EMBL" id="MBS0030782.1"/>
    </source>
</evidence>
<dbReference type="PANTHER" id="PTHR34512">
    <property type="entry name" value="CELL SURFACE PROTEIN"/>
    <property type="match status" value="1"/>
</dbReference>
<dbReference type="PANTHER" id="PTHR34512:SF30">
    <property type="entry name" value="OUTER MEMBRANE PROTEIN ASSEMBLY FACTOR BAMB"/>
    <property type="match status" value="1"/>
</dbReference>
<accession>A0ABS5J882</accession>
<dbReference type="InterPro" id="IPR018391">
    <property type="entry name" value="PQQ_b-propeller_rpt"/>
</dbReference>